<evidence type="ECO:0000256" key="3">
    <source>
        <dbReference type="SAM" id="MobiDB-lite"/>
    </source>
</evidence>
<keyword evidence="2" id="KW-0349">Heme</keyword>
<dbReference type="SUPFAM" id="SSF48264">
    <property type="entry name" value="Cytochrome P450"/>
    <property type="match status" value="1"/>
</dbReference>
<dbReference type="InterPro" id="IPR017972">
    <property type="entry name" value="Cyt_P450_CS"/>
</dbReference>
<keyword evidence="5" id="KW-1185">Reference proteome</keyword>
<dbReference type="InterPro" id="IPR036396">
    <property type="entry name" value="Cyt_P450_sf"/>
</dbReference>
<dbReference type="GO" id="GO:0005506">
    <property type="term" value="F:iron ion binding"/>
    <property type="evidence" value="ECO:0007669"/>
    <property type="project" value="InterPro"/>
</dbReference>
<comment type="similarity">
    <text evidence="1 2">Belongs to the cytochrome P450 family.</text>
</comment>
<dbReference type="OrthoDB" id="4133219at2"/>
<sequence>MRTSSSVGALLASHTQRNVAIRTRREDHLGRFRHKPTSRERSLLGFVPVDSQKPRAEPGHPPLEALAVQPLLNRDYESRPAVFYERLRAEYGPVAPVDVLGVPAWLVIGYSQTLDILRDTRGIWSRRVDAWRAYREGAVPADWPMLPVVESGNSGFRDGADSTRLRAAWSEGLRPFQDRSRTEAKALERAVRQYADELITVLAESSGRTGWADLSAQYARPLPLMVIGRLLGDGADGDDELIIDLWRVMDAGPDAQEASDRLTARVAGVCAARVDKPGADLPSYMLAAAPDLTADELTREMAMMTGLVGDVTGTLICNTITEVLIGETGARDSLSAGMIQEAINRATAANPPMANLAFRWAKADVRVGRFQIAAGDPVLVSPAAAHLDPAFTRTSAPDSIYSSRAHLAWGAGPHACLGRDLATTVTTIAVERLFERFSALRLALPADQLPWRSSPLMRGLRSLPVTFELAAGPPEPPARPAPADEEPEREAPPEDEPNSLARRVLRMMRL</sequence>
<reference evidence="4 5" key="1">
    <citation type="submission" date="2019-05" db="EMBL/GenBank/DDBJ databases">
        <title>Draft genome sequence of Actinomadura sp. 14C53.</title>
        <authorList>
            <person name="Saricaoglu S."/>
            <person name="Isik K."/>
        </authorList>
    </citation>
    <scope>NUCLEOTIDE SEQUENCE [LARGE SCALE GENOMIC DNA]</scope>
    <source>
        <strain evidence="4 5">14C53</strain>
    </source>
</reference>
<evidence type="ECO:0000256" key="2">
    <source>
        <dbReference type="RuleBase" id="RU000461"/>
    </source>
</evidence>
<dbReference type="PANTHER" id="PTHR46696">
    <property type="entry name" value="P450, PUTATIVE (EUROFUNG)-RELATED"/>
    <property type="match status" value="1"/>
</dbReference>
<keyword evidence="2" id="KW-0560">Oxidoreductase</keyword>
<dbReference type="PRINTS" id="PR00359">
    <property type="entry name" value="BP450"/>
</dbReference>
<dbReference type="Pfam" id="PF00067">
    <property type="entry name" value="p450"/>
    <property type="match status" value="1"/>
</dbReference>
<feature type="compositionally biased region" description="Acidic residues" evidence="3">
    <location>
        <begin position="483"/>
        <end position="497"/>
    </location>
</feature>
<name>A0A5C4JDW9_9ACTN</name>
<proteinExistence type="inferred from homology"/>
<organism evidence="4 5">
    <name type="scientific">Actinomadura soli</name>
    <dbReference type="NCBI Taxonomy" id="2508997"/>
    <lineage>
        <taxon>Bacteria</taxon>
        <taxon>Bacillati</taxon>
        <taxon>Actinomycetota</taxon>
        <taxon>Actinomycetes</taxon>
        <taxon>Streptosporangiales</taxon>
        <taxon>Thermomonosporaceae</taxon>
        <taxon>Actinomadura</taxon>
    </lineage>
</organism>
<evidence type="ECO:0000256" key="1">
    <source>
        <dbReference type="ARBA" id="ARBA00010617"/>
    </source>
</evidence>
<evidence type="ECO:0000313" key="4">
    <source>
        <dbReference type="EMBL" id="TMR02425.1"/>
    </source>
</evidence>
<dbReference type="InterPro" id="IPR001128">
    <property type="entry name" value="Cyt_P450"/>
</dbReference>
<dbReference type="InterPro" id="IPR002397">
    <property type="entry name" value="Cyt_P450_B"/>
</dbReference>
<feature type="region of interest" description="Disordered" evidence="3">
    <location>
        <begin position="468"/>
        <end position="510"/>
    </location>
</feature>
<dbReference type="Gene3D" id="1.10.630.10">
    <property type="entry name" value="Cytochrome P450"/>
    <property type="match status" value="1"/>
</dbReference>
<dbReference type="Proteomes" id="UP000309174">
    <property type="component" value="Unassembled WGS sequence"/>
</dbReference>
<keyword evidence="2" id="KW-0408">Iron</keyword>
<gene>
    <name evidence="4" type="ORF">ETD83_12440</name>
</gene>
<dbReference type="EMBL" id="VCKW01000050">
    <property type="protein sequence ID" value="TMR02425.1"/>
    <property type="molecule type" value="Genomic_DNA"/>
</dbReference>
<protein>
    <submittedName>
        <fullName evidence="4">Cytochrome P450</fullName>
    </submittedName>
</protein>
<dbReference type="PANTHER" id="PTHR46696:SF1">
    <property type="entry name" value="CYTOCHROME P450 YJIB-RELATED"/>
    <property type="match status" value="1"/>
</dbReference>
<accession>A0A5C4JDW9</accession>
<comment type="caution">
    <text evidence="4">The sequence shown here is derived from an EMBL/GenBank/DDBJ whole genome shotgun (WGS) entry which is preliminary data.</text>
</comment>
<dbReference type="GO" id="GO:0016705">
    <property type="term" value="F:oxidoreductase activity, acting on paired donors, with incorporation or reduction of molecular oxygen"/>
    <property type="evidence" value="ECO:0007669"/>
    <property type="project" value="InterPro"/>
</dbReference>
<dbReference type="PROSITE" id="PS00086">
    <property type="entry name" value="CYTOCHROME_P450"/>
    <property type="match status" value="1"/>
</dbReference>
<keyword evidence="2" id="KW-0503">Monooxygenase</keyword>
<evidence type="ECO:0000313" key="5">
    <source>
        <dbReference type="Proteomes" id="UP000309174"/>
    </source>
</evidence>
<dbReference type="GO" id="GO:0020037">
    <property type="term" value="F:heme binding"/>
    <property type="evidence" value="ECO:0007669"/>
    <property type="project" value="InterPro"/>
</dbReference>
<dbReference type="GO" id="GO:0004497">
    <property type="term" value="F:monooxygenase activity"/>
    <property type="evidence" value="ECO:0007669"/>
    <property type="project" value="UniProtKB-KW"/>
</dbReference>
<dbReference type="AlphaFoldDB" id="A0A5C4JDW9"/>
<keyword evidence="2" id="KW-0479">Metal-binding</keyword>